<feature type="signal peptide" evidence="1">
    <location>
        <begin position="1"/>
        <end position="20"/>
    </location>
</feature>
<gene>
    <name evidence="2" type="ORF">NCTC11842_00438</name>
</gene>
<sequence>MYKALYACLMTLTISTVANAADFTKADLCKAAIAVEMGREVKTMKAGKPLGGDATISYVRADDKKSFRYKCRIEGDSIVWATYFDDEGRWGRWRNSYAEGDAKTTYEAEGNRLTINNDQVGQQSFLKSDF</sequence>
<proteinExistence type="predicted"/>
<feature type="chain" id="PRO_5015990383" description="DUF995 domain-containing protein" evidence="1">
    <location>
        <begin position="21"/>
        <end position="130"/>
    </location>
</feature>
<evidence type="ECO:0000313" key="3">
    <source>
        <dbReference type="Proteomes" id="UP000250443"/>
    </source>
</evidence>
<dbReference type="Proteomes" id="UP000250443">
    <property type="component" value="Unassembled WGS sequence"/>
</dbReference>
<evidence type="ECO:0008006" key="4">
    <source>
        <dbReference type="Google" id="ProtNLM"/>
    </source>
</evidence>
<dbReference type="EMBL" id="UAUF01000002">
    <property type="protein sequence ID" value="SPZ00289.1"/>
    <property type="molecule type" value="Genomic_DNA"/>
</dbReference>
<evidence type="ECO:0000313" key="2">
    <source>
        <dbReference type="EMBL" id="SPZ00289.1"/>
    </source>
</evidence>
<name>A0A2X2DWZ4_PSELU</name>
<accession>A0A2X2DWZ4</accession>
<dbReference type="AlphaFoldDB" id="A0A2X2DWZ4"/>
<keyword evidence="1" id="KW-0732">Signal</keyword>
<protein>
    <recommendedName>
        <fullName evidence="4">DUF995 domain-containing protein</fullName>
    </recommendedName>
</protein>
<evidence type="ECO:0000256" key="1">
    <source>
        <dbReference type="SAM" id="SignalP"/>
    </source>
</evidence>
<organism evidence="2 3">
    <name type="scientific">Pseudomonas luteola</name>
    <dbReference type="NCBI Taxonomy" id="47886"/>
    <lineage>
        <taxon>Bacteria</taxon>
        <taxon>Pseudomonadati</taxon>
        <taxon>Pseudomonadota</taxon>
        <taxon>Gammaproteobacteria</taxon>
        <taxon>Pseudomonadales</taxon>
        <taxon>Pseudomonadaceae</taxon>
        <taxon>Pseudomonas</taxon>
    </lineage>
</organism>
<reference evidence="2 3" key="1">
    <citation type="submission" date="2018-06" db="EMBL/GenBank/DDBJ databases">
        <authorList>
            <consortium name="Pathogen Informatics"/>
            <person name="Doyle S."/>
        </authorList>
    </citation>
    <scope>NUCLEOTIDE SEQUENCE [LARGE SCALE GENOMIC DNA]</scope>
    <source>
        <strain evidence="2 3">NCTC11842</strain>
    </source>
</reference>